<evidence type="ECO:0000313" key="3">
    <source>
        <dbReference type="Proteomes" id="UP000028252"/>
    </source>
</evidence>
<reference evidence="2 3" key="1">
    <citation type="submission" date="2014-04" db="EMBL/GenBank/DDBJ databases">
        <title>Marinobacterium kochiensis sp. nov., isolated from sediment sample collected from Kochi backwaters in Kerala, India.</title>
        <authorList>
            <person name="Singh A."/>
            <person name="Pinnaka A.K."/>
        </authorList>
    </citation>
    <scope>NUCLEOTIDE SEQUENCE [LARGE SCALE GENOMIC DNA]</scope>
    <source>
        <strain evidence="2 3">AK27</strain>
    </source>
</reference>
<dbReference type="AlphaFoldDB" id="A0A081FX43"/>
<dbReference type="PATRIC" id="fig|1232683.4.peg.2575"/>
<sequence length="51" mass="5636">MAERRASQRMAAGLSNEELTTFIRLGDTMTANLGEPDGRRQSSKSVPQEKL</sequence>
<dbReference type="STRING" id="1232683.ADIMK_2622"/>
<comment type="caution">
    <text evidence="2">The sequence shown here is derived from an EMBL/GenBank/DDBJ whole genome shotgun (WGS) entry which is preliminary data.</text>
</comment>
<keyword evidence="3" id="KW-1185">Reference proteome</keyword>
<organism evidence="2 3">
    <name type="scientific">Marinobacterium lacunae</name>
    <dbReference type="NCBI Taxonomy" id="1232683"/>
    <lineage>
        <taxon>Bacteria</taxon>
        <taxon>Pseudomonadati</taxon>
        <taxon>Pseudomonadota</taxon>
        <taxon>Gammaproteobacteria</taxon>
        <taxon>Oceanospirillales</taxon>
        <taxon>Oceanospirillaceae</taxon>
        <taxon>Marinobacterium</taxon>
    </lineage>
</organism>
<gene>
    <name evidence="2" type="ORF">ADIMK_2622</name>
</gene>
<name>A0A081FX43_9GAMM</name>
<protein>
    <submittedName>
        <fullName evidence="2">Uncharacterized protein</fullName>
    </submittedName>
</protein>
<dbReference type="EMBL" id="JMQN01000040">
    <property type="protein sequence ID" value="KEA63098.1"/>
    <property type="molecule type" value="Genomic_DNA"/>
</dbReference>
<evidence type="ECO:0000256" key="1">
    <source>
        <dbReference type="SAM" id="MobiDB-lite"/>
    </source>
</evidence>
<dbReference type="Proteomes" id="UP000028252">
    <property type="component" value="Unassembled WGS sequence"/>
</dbReference>
<accession>A0A081FX43</accession>
<proteinExistence type="predicted"/>
<feature type="region of interest" description="Disordered" evidence="1">
    <location>
        <begin position="28"/>
        <end position="51"/>
    </location>
</feature>
<evidence type="ECO:0000313" key="2">
    <source>
        <dbReference type="EMBL" id="KEA63098.1"/>
    </source>
</evidence>